<dbReference type="STRING" id="745368.SAMN02745178_01827"/>
<feature type="transmembrane region" description="Helical" evidence="1">
    <location>
        <begin position="166"/>
        <end position="192"/>
    </location>
</feature>
<gene>
    <name evidence="2" type="ORF">SAMN02745178_01827</name>
</gene>
<keyword evidence="3" id="KW-1185">Reference proteome</keyword>
<dbReference type="AlphaFoldDB" id="A0A1T4XFA3"/>
<keyword evidence="1" id="KW-0812">Transmembrane</keyword>
<reference evidence="2 3" key="1">
    <citation type="submission" date="2017-02" db="EMBL/GenBank/DDBJ databases">
        <authorList>
            <person name="Peterson S.W."/>
        </authorList>
    </citation>
    <scope>NUCLEOTIDE SEQUENCE [LARGE SCALE GENOMIC DNA]</scope>
    <source>
        <strain evidence="2 3">ATCC 27749</strain>
    </source>
</reference>
<feature type="transmembrane region" description="Helical" evidence="1">
    <location>
        <begin position="138"/>
        <end position="160"/>
    </location>
</feature>
<feature type="transmembrane region" description="Helical" evidence="1">
    <location>
        <begin position="104"/>
        <end position="126"/>
    </location>
</feature>
<evidence type="ECO:0000313" key="3">
    <source>
        <dbReference type="Proteomes" id="UP000190286"/>
    </source>
</evidence>
<name>A0A1T4XFA3_9FIRM</name>
<evidence type="ECO:0000313" key="2">
    <source>
        <dbReference type="EMBL" id="SKA88139.1"/>
    </source>
</evidence>
<keyword evidence="1" id="KW-1133">Transmembrane helix</keyword>
<dbReference type="RefSeq" id="WP_078784739.1">
    <property type="nucleotide sequence ID" value="NZ_FUYF01000009.1"/>
</dbReference>
<dbReference type="OrthoDB" id="9814991at2"/>
<sequence length="214" mass="24043">MRDLWDKPWFSVLTKLTYSAYLNILWLICSLPIFTIGASTTALFYCTLKMAEDRDEGLTRMFFRAFRSNFKPATKLWLILLALGCFLGVDGFVLSRLWNTSAFWTILTALVIGAAVLYAIVLLYAFPLLARFENATFGILRTSFAVGVRYLFCTLLMAFIYAVMGWITVCVFAPAFLLGMGLCAMLCSFLLVKIIHLIGGDPDAADEESHDEEC</sequence>
<dbReference type="Proteomes" id="UP000190286">
    <property type="component" value="Unassembled WGS sequence"/>
</dbReference>
<dbReference type="InterPro" id="IPR006938">
    <property type="entry name" value="DUF624"/>
</dbReference>
<evidence type="ECO:0000256" key="1">
    <source>
        <dbReference type="SAM" id="Phobius"/>
    </source>
</evidence>
<accession>A0A1T4XFA3</accession>
<proteinExistence type="predicted"/>
<keyword evidence="1" id="KW-0472">Membrane</keyword>
<dbReference type="GeneID" id="93338284"/>
<dbReference type="Pfam" id="PF04854">
    <property type="entry name" value="DUF624"/>
    <property type="match status" value="1"/>
</dbReference>
<feature type="transmembrane region" description="Helical" evidence="1">
    <location>
        <begin position="76"/>
        <end position="98"/>
    </location>
</feature>
<protein>
    <submittedName>
        <fullName evidence="2">Uncharacterized membrane protein YesL</fullName>
    </submittedName>
</protein>
<feature type="transmembrane region" description="Helical" evidence="1">
    <location>
        <begin position="20"/>
        <end position="45"/>
    </location>
</feature>
<organism evidence="2 3">
    <name type="scientific">Gemmiger formicilis</name>
    <dbReference type="NCBI Taxonomy" id="745368"/>
    <lineage>
        <taxon>Bacteria</taxon>
        <taxon>Bacillati</taxon>
        <taxon>Bacillota</taxon>
        <taxon>Clostridia</taxon>
        <taxon>Eubacteriales</taxon>
        <taxon>Gemmiger</taxon>
    </lineage>
</organism>
<dbReference type="EMBL" id="FUYF01000009">
    <property type="protein sequence ID" value="SKA88139.1"/>
    <property type="molecule type" value="Genomic_DNA"/>
</dbReference>